<organism evidence="1 2">
    <name type="scientific">Atopobium minutum</name>
    <dbReference type="NCBI Taxonomy" id="1381"/>
    <lineage>
        <taxon>Bacteria</taxon>
        <taxon>Bacillati</taxon>
        <taxon>Actinomycetota</taxon>
        <taxon>Coriobacteriia</taxon>
        <taxon>Coriobacteriales</taxon>
        <taxon>Atopobiaceae</taxon>
        <taxon>Atopobium</taxon>
    </lineage>
</organism>
<dbReference type="SUPFAM" id="SSF52540">
    <property type="entry name" value="P-loop containing nucleoside triphosphate hydrolases"/>
    <property type="match status" value="1"/>
</dbReference>
<evidence type="ECO:0000313" key="1">
    <source>
        <dbReference type="EMBL" id="SEC00810.1"/>
    </source>
</evidence>
<dbReference type="InterPro" id="IPR012381">
    <property type="entry name" value="EutP_PduV"/>
</dbReference>
<proteinExistence type="predicted"/>
<protein>
    <submittedName>
        <fullName evidence="1">Ethanolamine utilisation-propanediol utilisation</fullName>
    </submittedName>
</protein>
<dbReference type="Pfam" id="PF10662">
    <property type="entry name" value="PduV-EutP"/>
    <property type="match status" value="1"/>
</dbReference>
<dbReference type="GO" id="GO:0006576">
    <property type="term" value="P:biogenic amine metabolic process"/>
    <property type="evidence" value="ECO:0007669"/>
    <property type="project" value="InterPro"/>
</dbReference>
<name>A0AB38A837_9ACTN</name>
<dbReference type="RefSeq" id="WP_002563914.1">
    <property type="nucleotide sequence ID" value="NZ_CALJSN010000003.1"/>
</dbReference>
<dbReference type="Proteomes" id="UP000183687">
    <property type="component" value="Unassembled WGS sequence"/>
</dbReference>
<dbReference type="CDD" id="cd00882">
    <property type="entry name" value="Ras_like_GTPase"/>
    <property type="match status" value="1"/>
</dbReference>
<reference evidence="1 2" key="1">
    <citation type="submission" date="2016-10" db="EMBL/GenBank/DDBJ databases">
        <authorList>
            <person name="Varghese N."/>
            <person name="Submissions S."/>
        </authorList>
    </citation>
    <scope>NUCLEOTIDE SEQUENCE [LARGE SCALE GENOMIC DNA]</scope>
    <source>
        <strain evidence="1 2">DSM 20586</strain>
    </source>
</reference>
<gene>
    <name evidence="1" type="ORF">SAMN04489746_1422</name>
</gene>
<dbReference type="GO" id="GO:0005524">
    <property type="term" value="F:ATP binding"/>
    <property type="evidence" value="ECO:0007669"/>
    <property type="project" value="InterPro"/>
</dbReference>
<evidence type="ECO:0000313" key="2">
    <source>
        <dbReference type="Proteomes" id="UP000183687"/>
    </source>
</evidence>
<accession>A0AB38A837</accession>
<comment type="caution">
    <text evidence="1">The sequence shown here is derived from an EMBL/GenBank/DDBJ whole genome shotgun (WGS) entry which is preliminary data.</text>
</comment>
<dbReference type="Gene3D" id="3.40.50.300">
    <property type="entry name" value="P-loop containing nucleotide triphosphate hydrolases"/>
    <property type="match status" value="1"/>
</dbReference>
<dbReference type="AlphaFoldDB" id="A0AB38A837"/>
<dbReference type="EMBL" id="FNSH01000001">
    <property type="protein sequence ID" value="SEC00810.1"/>
    <property type="molecule type" value="Genomic_DNA"/>
</dbReference>
<sequence>MSDRFVFIGLDGSGKSTLADMVEGCSSDHRHREDCYYRPQTLEIPGHYVENHWMHNVILMLLHNQACAFVLLLDGTTRLSYYSSGFAKATRKPGLAVVTKCDVLDEAQREEARMRLADVGCHELLFLSTKTGEGVREFKQWVAKQKRALHLPMEQRENERRQPCTI</sequence>
<dbReference type="InterPro" id="IPR027417">
    <property type="entry name" value="P-loop_NTPase"/>
</dbReference>
<dbReference type="PANTHER" id="PTHR40453:SF1">
    <property type="entry name" value="PROTEIN YOEF"/>
    <property type="match status" value="1"/>
</dbReference>
<dbReference type="PANTHER" id="PTHR40453">
    <property type="entry name" value="PROTEIN YOEF"/>
    <property type="match status" value="1"/>
</dbReference>